<evidence type="ECO:0000313" key="2">
    <source>
        <dbReference type="Proteomes" id="UP001412067"/>
    </source>
</evidence>
<sequence length="70" mass="8063">MGKKRKSDESRLDEVNRNLYSTFCNAANSLSQIYAHAMTQQKHAFQSGERHALVRLLFDHSFAFGVSWMV</sequence>
<comment type="caution">
    <text evidence="1">The sequence shown here is derived from an EMBL/GenBank/DDBJ whole genome shotgun (WGS) entry which is preliminary data.</text>
</comment>
<keyword evidence="2" id="KW-1185">Reference proteome</keyword>
<dbReference type="EMBL" id="JBBWWR010000013">
    <property type="protein sequence ID" value="KAK8955859.1"/>
    <property type="molecule type" value="Genomic_DNA"/>
</dbReference>
<proteinExistence type="predicted"/>
<dbReference type="PANTHER" id="PTHR33675">
    <property type="entry name" value="NUCLEAR RECEPTOR FAMILY 2 GROUP C PROTEIN"/>
    <property type="match status" value="1"/>
</dbReference>
<dbReference type="Proteomes" id="UP001412067">
    <property type="component" value="Unassembled WGS sequence"/>
</dbReference>
<dbReference type="PANTHER" id="PTHR33675:SF1">
    <property type="entry name" value="HOLOCARBOXYLASE SYNTHETASE"/>
    <property type="match status" value="1"/>
</dbReference>
<protein>
    <submittedName>
        <fullName evidence="1">Uncharacterized protein</fullName>
    </submittedName>
</protein>
<organism evidence="1 2">
    <name type="scientific">Platanthera guangdongensis</name>
    <dbReference type="NCBI Taxonomy" id="2320717"/>
    <lineage>
        <taxon>Eukaryota</taxon>
        <taxon>Viridiplantae</taxon>
        <taxon>Streptophyta</taxon>
        <taxon>Embryophyta</taxon>
        <taxon>Tracheophyta</taxon>
        <taxon>Spermatophyta</taxon>
        <taxon>Magnoliopsida</taxon>
        <taxon>Liliopsida</taxon>
        <taxon>Asparagales</taxon>
        <taxon>Orchidaceae</taxon>
        <taxon>Orchidoideae</taxon>
        <taxon>Orchideae</taxon>
        <taxon>Orchidinae</taxon>
        <taxon>Platanthera</taxon>
    </lineage>
</organism>
<accession>A0ABR2M221</accession>
<reference evidence="1 2" key="1">
    <citation type="journal article" date="2022" name="Nat. Plants">
        <title>Genomes of leafy and leafless Platanthera orchids illuminate the evolution of mycoheterotrophy.</title>
        <authorList>
            <person name="Li M.H."/>
            <person name="Liu K.W."/>
            <person name="Li Z."/>
            <person name="Lu H.C."/>
            <person name="Ye Q.L."/>
            <person name="Zhang D."/>
            <person name="Wang J.Y."/>
            <person name="Li Y.F."/>
            <person name="Zhong Z.M."/>
            <person name="Liu X."/>
            <person name="Yu X."/>
            <person name="Liu D.K."/>
            <person name="Tu X.D."/>
            <person name="Liu B."/>
            <person name="Hao Y."/>
            <person name="Liao X.Y."/>
            <person name="Jiang Y.T."/>
            <person name="Sun W.H."/>
            <person name="Chen J."/>
            <person name="Chen Y.Q."/>
            <person name="Ai Y."/>
            <person name="Zhai J.W."/>
            <person name="Wu S.S."/>
            <person name="Zhou Z."/>
            <person name="Hsiao Y.Y."/>
            <person name="Wu W.L."/>
            <person name="Chen Y.Y."/>
            <person name="Lin Y.F."/>
            <person name="Hsu J.L."/>
            <person name="Li C.Y."/>
            <person name="Wang Z.W."/>
            <person name="Zhao X."/>
            <person name="Zhong W.Y."/>
            <person name="Ma X.K."/>
            <person name="Ma L."/>
            <person name="Huang J."/>
            <person name="Chen G.Z."/>
            <person name="Huang M.Z."/>
            <person name="Huang L."/>
            <person name="Peng D.H."/>
            <person name="Luo Y.B."/>
            <person name="Zou S.Q."/>
            <person name="Chen S.P."/>
            <person name="Lan S."/>
            <person name="Tsai W.C."/>
            <person name="Van de Peer Y."/>
            <person name="Liu Z.J."/>
        </authorList>
    </citation>
    <scope>NUCLEOTIDE SEQUENCE [LARGE SCALE GENOMIC DNA]</scope>
    <source>
        <strain evidence="1">Lor288</strain>
    </source>
</reference>
<evidence type="ECO:0000313" key="1">
    <source>
        <dbReference type="EMBL" id="KAK8955859.1"/>
    </source>
</evidence>
<gene>
    <name evidence="1" type="ORF">KSP40_PGU022679</name>
</gene>
<name>A0ABR2M221_9ASPA</name>